<keyword evidence="1" id="KW-0238">DNA-binding</keyword>
<dbReference type="PANTHER" id="PTHR46797:SF2">
    <property type="entry name" value="TRANSCRIPTIONAL REGULATOR"/>
    <property type="match status" value="1"/>
</dbReference>
<dbReference type="Pfam" id="PF01381">
    <property type="entry name" value="HTH_3"/>
    <property type="match status" value="1"/>
</dbReference>
<proteinExistence type="predicted"/>
<dbReference type="InterPro" id="IPR050807">
    <property type="entry name" value="TransReg_Diox_bact_type"/>
</dbReference>
<evidence type="ECO:0000313" key="3">
    <source>
        <dbReference type="EMBL" id="RKI91354.1"/>
    </source>
</evidence>
<dbReference type="GO" id="GO:0003700">
    <property type="term" value="F:DNA-binding transcription factor activity"/>
    <property type="evidence" value="ECO:0007669"/>
    <property type="project" value="TreeGrafter"/>
</dbReference>
<dbReference type="RefSeq" id="WP_120469559.1">
    <property type="nucleotide sequence ID" value="NZ_CATAJS010000013.1"/>
</dbReference>
<feature type="domain" description="HTH cro/C1-type" evidence="2">
    <location>
        <begin position="8"/>
        <end position="62"/>
    </location>
</feature>
<evidence type="ECO:0000256" key="1">
    <source>
        <dbReference type="ARBA" id="ARBA00023125"/>
    </source>
</evidence>
<sequence>MINVLERIVELREERHWTEYQLAEKSGLTQSTISSWYRKNMLPTIPSLTKICDAFGISISQFFLEDHHQAVLLNERELSLLKASSKLDPRQYDALLHFLETI</sequence>
<dbReference type="InterPro" id="IPR001387">
    <property type="entry name" value="Cro/C1-type_HTH"/>
</dbReference>
<reference evidence="3 4" key="1">
    <citation type="submission" date="2018-09" db="EMBL/GenBank/DDBJ databases">
        <title>Murine metabolic-syndrome-specific gut microbial biobank.</title>
        <authorList>
            <person name="Liu C."/>
        </authorList>
    </citation>
    <scope>NUCLEOTIDE SEQUENCE [LARGE SCALE GENOMIC DNA]</scope>
    <source>
        <strain evidence="3 4">0.1xD8-82</strain>
    </source>
</reference>
<dbReference type="PROSITE" id="PS50943">
    <property type="entry name" value="HTH_CROC1"/>
    <property type="match status" value="1"/>
</dbReference>
<protein>
    <submittedName>
        <fullName evidence="3">XRE family transcriptional regulator</fullName>
    </submittedName>
</protein>
<evidence type="ECO:0000313" key="4">
    <source>
        <dbReference type="Proteomes" id="UP000280696"/>
    </source>
</evidence>
<dbReference type="SMART" id="SM00530">
    <property type="entry name" value="HTH_XRE"/>
    <property type="match status" value="1"/>
</dbReference>
<dbReference type="EMBL" id="RAYQ01000010">
    <property type="protein sequence ID" value="RKI91354.1"/>
    <property type="molecule type" value="Genomic_DNA"/>
</dbReference>
<dbReference type="OrthoDB" id="1726456at2"/>
<dbReference type="SUPFAM" id="SSF47413">
    <property type="entry name" value="lambda repressor-like DNA-binding domains"/>
    <property type="match status" value="1"/>
</dbReference>
<dbReference type="Gene3D" id="1.10.260.40">
    <property type="entry name" value="lambda repressor-like DNA-binding domains"/>
    <property type="match status" value="1"/>
</dbReference>
<evidence type="ECO:0000259" key="2">
    <source>
        <dbReference type="PROSITE" id="PS50943"/>
    </source>
</evidence>
<dbReference type="Proteomes" id="UP000280696">
    <property type="component" value="Unassembled WGS sequence"/>
</dbReference>
<name>A0A3A9AK53_9FIRM</name>
<comment type="caution">
    <text evidence="3">The sequence shown here is derived from an EMBL/GenBank/DDBJ whole genome shotgun (WGS) entry which is preliminary data.</text>
</comment>
<dbReference type="InterPro" id="IPR010982">
    <property type="entry name" value="Lambda_DNA-bd_dom_sf"/>
</dbReference>
<accession>A0A3A9AK53</accession>
<dbReference type="GO" id="GO:0005829">
    <property type="term" value="C:cytosol"/>
    <property type="evidence" value="ECO:0007669"/>
    <property type="project" value="TreeGrafter"/>
</dbReference>
<organism evidence="3 4">
    <name type="scientific">Parablautia intestinalis</name>
    <dbReference type="NCBI Taxonomy" id="2320100"/>
    <lineage>
        <taxon>Bacteria</taxon>
        <taxon>Bacillati</taxon>
        <taxon>Bacillota</taxon>
        <taxon>Clostridia</taxon>
        <taxon>Lachnospirales</taxon>
        <taxon>Lachnospiraceae</taxon>
        <taxon>Parablautia</taxon>
    </lineage>
</organism>
<dbReference type="GO" id="GO:0003677">
    <property type="term" value="F:DNA binding"/>
    <property type="evidence" value="ECO:0007669"/>
    <property type="project" value="UniProtKB-KW"/>
</dbReference>
<dbReference type="PANTHER" id="PTHR46797">
    <property type="entry name" value="HTH-TYPE TRANSCRIPTIONAL REGULATOR"/>
    <property type="match status" value="1"/>
</dbReference>
<gene>
    <name evidence="3" type="ORF">D7V94_10685</name>
</gene>
<keyword evidence="4" id="KW-1185">Reference proteome</keyword>
<dbReference type="CDD" id="cd00093">
    <property type="entry name" value="HTH_XRE"/>
    <property type="match status" value="1"/>
</dbReference>
<dbReference type="AlphaFoldDB" id="A0A3A9AK53"/>